<evidence type="ECO:0000256" key="6">
    <source>
        <dbReference type="ARBA" id="ARBA00022679"/>
    </source>
</evidence>
<dbReference type="Gene3D" id="3.90.870.10">
    <property type="entry name" value="DHBP synthase"/>
    <property type="match status" value="1"/>
</dbReference>
<evidence type="ECO:0000313" key="17">
    <source>
        <dbReference type="Proteomes" id="UP000665020"/>
    </source>
</evidence>
<feature type="domain" description="YrdC-like" evidence="15">
    <location>
        <begin position="26"/>
        <end position="213"/>
    </location>
</feature>
<dbReference type="InterPro" id="IPR038385">
    <property type="entry name" value="Sua5/YwlC_C"/>
</dbReference>
<reference evidence="16" key="1">
    <citation type="submission" date="2019-12" db="EMBL/GenBank/DDBJ databases">
        <authorList>
            <person name="zhang j."/>
            <person name="sun C.M."/>
        </authorList>
    </citation>
    <scope>NUCLEOTIDE SEQUENCE</scope>
    <source>
        <strain evidence="16">NS-1</strain>
    </source>
</reference>
<dbReference type="EC" id="2.7.7.87" evidence="3 13"/>
<evidence type="ECO:0000256" key="5">
    <source>
        <dbReference type="ARBA" id="ARBA00022490"/>
    </source>
</evidence>
<dbReference type="InterPro" id="IPR006070">
    <property type="entry name" value="Sua5-like_dom"/>
</dbReference>
<evidence type="ECO:0000256" key="11">
    <source>
        <dbReference type="ARBA" id="ARBA00029774"/>
    </source>
</evidence>
<evidence type="ECO:0000256" key="9">
    <source>
        <dbReference type="ARBA" id="ARBA00022741"/>
    </source>
</evidence>
<feature type="binding site" evidence="14">
    <location>
        <position position="75"/>
    </location>
    <ligand>
        <name>ATP</name>
        <dbReference type="ChEBI" id="CHEBI:30616"/>
    </ligand>
</feature>
<evidence type="ECO:0000256" key="10">
    <source>
        <dbReference type="ARBA" id="ARBA00022840"/>
    </source>
</evidence>
<keyword evidence="9 13" id="KW-0547">Nucleotide-binding</keyword>
<organism evidence="16 17">
    <name type="scientific">Iocasia fonsfrigidae</name>
    <dbReference type="NCBI Taxonomy" id="2682810"/>
    <lineage>
        <taxon>Bacteria</taxon>
        <taxon>Bacillati</taxon>
        <taxon>Bacillota</taxon>
        <taxon>Clostridia</taxon>
        <taxon>Halanaerobiales</taxon>
        <taxon>Halanaerobiaceae</taxon>
        <taxon>Iocasia</taxon>
    </lineage>
</organism>
<dbReference type="InterPro" id="IPR010923">
    <property type="entry name" value="T(6)A37_SUA5"/>
</dbReference>
<keyword evidence="17" id="KW-1185">Reference proteome</keyword>
<keyword evidence="7 13" id="KW-0819">tRNA processing</keyword>
<accession>A0A8A7K684</accession>
<feature type="binding site" evidence="14">
    <location>
        <position position="195"/>
    </location>
    <ligand>
        <name>L-threonine</name>
        <dbReference type="ChEBI" id="CHEBI:57926"/>
    </ligand>
</feature>
<dbReference type="NCBIfam" id="TIGR00057">
    <property type="entry name" value="L-threonylcarbamoyladenylate synthase"/>
    <property type="match status" value="1"/>
</dbReference>
<feature type="binding site" evidence="14">
    <location>
        <position position="157"/>
    </location>
    <ligand>
        <name>ATP</name>
        <dbReference type="ChEBI" id="CHEBI:30616"/>
    </ligand>
</feature>
<evidence type="ECO:0000256" key="14">
    <source>
        <dbReference type="PIRSR" id="PIRSR004930-1"/>
    </source>
</evidence>
<keyword evidence="10 13" id="KW-0067">ATP-binding</keyword>
<dbReference type="KEGG" id="ifn:GM661_02155"/>
<dbReference type="SUPFAM" id="SSF55821">
    <property type="entry name" value="YrdC/RibB"/>
    <property type="match status" value="1"/>
</dbReference>
<keyword evidence="5 13" id="KW-0963">Cytoplasm</keyword>
<dbReference type="GO" id="GO:0005737">
    <property type="term" value="C:cytoplasm"/>
    <property type="evidence" value="ECO:0007669"/>
    <property type="project" value="UniProtKB-SubCell"/>
</dbReference>
<feature type="binding site" evidence="14">
    <location>
        <position position="209"/>
    </location>
    <ligand>
        <name>ATP</name>
        <dbReference type="ChEBI" id="CHEBI:30616"/>
    </ligand>
</feature>
<dbReference type="PANTHER" id="PTHR17490:SF16">
    <property type="entry name" value="THREONYLCARBAMOYL-AMP SYNTHASE"/>
    <property type="match status" value="1"/>
</dbReference>
<evidence type="ECO:0000256" key="12">
    <source>
        <dbReference type="ARBA" id="ARBA00048366"/>
    </source>
</evidence>
<feature type="binding site" evidence="14">
    <location>
        <position position="71"/>
    </location>
    <ligand>
        <name>ATP</name>
        <dbReference type="ChEBI" id="CHEBI:30616"/>
    </ligand>
</feature>
<dbReference type="InterPro" id="IPR017945">
    <property type="entry name" value="DHBP_synth_RibB-like_a/b_dom"/>
</dbReference>
<dbReference type="PIRSF" id="PIRSF004930">
    <property type="entry name" value="Tln_factor_SUA5"/>
    <property type="match status" value="1"/>
</dbReference>
<feature type="binding site" evidence="14">
    <location>
        <position position="250"/>
    </location>
    <ligand>
        <name>ATP</name>
        <dbReference type="ChEBI" id="CHEBI:30616"/>
    </ligand>
</feature>
<dbReference type="GO" id="GO:0061710">
    <property type="term" value="F:L-threonylcarbamoyladenylate synthase"/>
    <property type="evidence" value="ECO:0007669"/>
    <property type="project" value="UniProtKB-EC"/>
</dbReference>
<feature type="binding site" evidence="14">
    <location>
        <position position="135"/>
    </location>
    <ligand>
        <name>L-threonine</name>
        <dbReference type="ChEBI" id="CHEBI:57926"/>
    </ligand>
</feature>
<evidence type="ECO:0000256" key="4">
    <source>
        <dbReference type="ARBA" id="ARBA00015492"/>
    </source>
</evidence>
<dbReference type="Pfam" id="PF03481">
    <property type="entry name" value="Sua5_C"/>
    <property type="match status" value="1"/>
</dbReference>
<feature type="binding site" evidence="14">
    <location>
        <position position="165"/>
    </location>
    <ligand>
        <name>ATP</name>
        <dbReference type="ChEBI" id="CHEBI:30616"/>
    </ligand>
</feature>
<sequence length="359" mass="38467">MDYTTVLEKIDESLLDINKIDSLKRHRVIKMAAALLQQGELVAFPTETVYGLGADAGSGEAVARIFQVKGRPQDNPLIVHIAGKKQLADITVNNLSATAEKLIERFWPGPLTLIMEKSPLIAAETTAGLASVAVRMPSHPVALALIEESGLPLAAPSANRSGAPSPTLAGHVLDDLKGRIPLIVGGGPCSIGVESTVLDVRGNQPLILRPGGISREEIEEVLGYHISSAGAISKDSNKKPASPGMKYRHYSPETPVYLKKLSADTMAAELAKYQGEAVAFLITDETACGLTAVAEELLEDKVFMTMGSRYTPERYASQVFAVLRKLDRLGLTRIIAEEIPERGLGAAVMNRLQKASLKE</sequence>
<dbReference type="GO" id="GO:0006450">
    <property type="term" value="P:regulation of translational fidelity"/>
    <property type="evidence" value="ECO:0007669"/>
    <property type="project" value="TreeGrafter"/>
</dbReference>
<evidence type="ECO:0000259" key="15">
    <source>
        <dbReference type="PROSITE" id="PS51163"/>
    </source>
</evidence>
<evidence type="ECO:0000313" key="16">
    <source>
        <dbReference type="EMBL" id="QTL96861.1"/>
    </source>
</evidence>
<dbReference type="EMBL" id="CP046640">
    <property type="protein sequence ID" value="QTL96861.1"/>
    <property type="molecule type" value="Genomic_DNA"/>
</dbReference>
<evidence type="ECO:0000256" key="2">
    <source>
        <dbReference type="ARBA" id="ARBA00007663"/>
    </source>
</evidence>
<dbReference type="GO" id="GO:0005524">
    <property type="term" value="F:ATP binding"/>
    <property type="evidence" value="ECO:0007669"/>
    <property type="project" value="UniProtKB-UniRule"/>
</dbReference>
<comment type="catalytic activity">
    <reaction evidence="12 13">
        <text>L-threonine + hydrogencarbonate + ATP = L-threonylcarbamoyladenylate + diphosphate + H2O</text>
        <dbReference type="Rhea" id="RHEA:36407"/>
        <dbReference type="ChEBI" id="CHEBI:15377"/>
        <dbReference type="ChEBI" id="CHEBI:17544"/>
        <dbReference type="ChEBI" id="CHEBI:30616"/>
        <dbReference type="ChEBI" id="CHEBI:33019"/>
        <dbReference type="ChEBI" id="CHEBI:57926"/>
        <dbReference type="ChEBI" id="CHEBI:73682"/>
        <dbReference type="EC" id="2.7.7.87"/>
    </reaction>
</comment>
<dbReference type="GO" id="GO:0003725">
    <property type="term" value="F:double-stranded RNA binding"/>
    <property type="evidence" value="ECO:0007669"/>
    <property type="project" value="UniProtKB-UniRule"/>
</dbReference>
<dbReference type="Gene3D" id="3.40.50.11030">
    <property type="entry name" value="Threonylcarbamoyl-AMP synthase, C-terminal domain"/>
    <property type="match status" value="1"/>
</dbReference>
<gene>
    <name evidence="16" type="ORF">GM661_02155</name>
</gene>
<comment type="function">
    <text evidence="13">Required for the formation of a threonylcarbamoyl group on adenosine at position 37 (t(6)A37) in tRNAs that read codons beginning with adenine.</text>
</comment>
<evidence type="ECO:0000256" key="1">
    <source>
        <dbReference type="ARBA" id="ARBA00004496"/>
    </source>
</evidence>
<evidence type="ECO:0000256" key="13">
    <source>
        <dbReference type="PIRNR" id="PIRNR004930"/>
    </source>
</evidence>
<comment type="subcellular location">
    <subcellularLocation>
        <location evidence="1 13">Cytoplasm</location>
    </subcellularLocation>
</comment>
<dbReference type="Proteomes" id="UP000665020">
    <property type="component" value="Chromosome"/>
</dbReference>
<dbReference type="RefSeq" id="WP_230868542.1">
    <property type="nucleotide sequence ID" value="NZ_CP046640.1"/>
</dbReference>
<dbReference type="GO" id="GO:0008033">
    <property type="term" value="P:tRNA processing"/>
    <property type="evidence" value="ECO:0007669"/>
    <property type="project" value="UniProtKB-KW"/>
</dbReference>
<evidence type="ECO:0000256" key="7">
    <source>
        <dbReference type="ARBA" id="ARBA00022694"/>
    </source>
</evidence>
<name>A0A8A7K684_9FIRM</name>
<feature type="binding site" evidence="14">
    <location>
        <position position="48"/>
    </location>
    <ligand>
        <name>L-threonine</name>
        <dbReference type="ChEBI" id="CHEBI:57926"/>
    </ligand>
</feature>
<dbReference type="AlphaFoldDB" id="A0A8A7K684"/>
<comment type="similarity">
    <text evidence="2 13">Belongs to the SUA5 family.</text>
</comment>
<dbReference type="PANTHER" id="PTHR17490">
    <property type="entry name" value="SUA5"/>
    <property type="match status" value="1"/>
</dbReference>
<dbReference type="PROSITE" id="PS51163">
    <property type="entry name" value="YRDC"/>
    <property type="match status" value="1"/>
</dbReference>
<dbReference type="InterPro" id="IPR050156">
    <property type="entry name" value="TC-AMP_synthase_SUA5"/>
</dbReference>
<dbReference type="InterPro" id="IPR005145">
    <property type="entry name" value="Sua5_C"/>
</dbReference>
<dbReference type="Pfam" id="PF01300">
    <property type="entry name" value="Sua5_yciO_yrdC"/>
    <property type="match status" value="1"/>
</dbReference>
<dbReference type="FunFam" id="3.90.870.10:FF:000008">
    <property type="entry name" value="Threonylcarbamoyl-AMP synthase"/>
    <property type="match status" value="1"/>
</dbReference>
<keyword evidence="8 13" id="KW-0548">Nucleotidyltransferase</keyword>
<feature type="binding site" evidence="14">
    <location>
        <position position="80"/>
    </location>
    <ligand>
        <name>L-threonine</name>
        <dbReference type="ChEBI" id="CHEBI:57926"/>
    </ligand>
</feature>
<dbReference type="GO" id="GO:0000049">
    <property type="term" value="F:tRNA binding"/>
    <property type="evidence" value="ECO:0007669"/>
    <property type="project" value="TreeGrafter"/>
</dbReference>
<feature type="binding site" evidence="14">
    <location>
        <position position="155"/>
    </location>
    <ligand>
        <name>L-threonine</name>
        <dbReference type="ChEBI" id="CHEBI:57926"/>
    </ligand>
</feature>
<protein>
    <recommendedName>
        <fullName evidence="4 13">Threonylcarbamoyl-AMP synthase</fullName>
        <shortName evidence="13">TC-AMP synthase</shortName>
        <ecNumber evidence="3 13">2.7.7.87</ecNumber>
    </recommendedName>
    <alternativeName>
        <fullName evidence="11 13">L-threonylcarbamoyladenylate synthase</fullName>
    </alternativeName>
</protein>
<keyword evidence="6 13" id="KW-0808">Transferase</keyword>
<evidence type="ECO:0000256" key="3">
    <source>
        <dbReference type="ARBA" id="ARBA00012584"/>
    </source>
</evidence>
<evidence type="ECO:0000256" key="8">
    <source>
        <dbReference type="ARBA" id="ARBA00022695"/>
    </source>
</evidence>
<proteinExistence type="inferred from homology"/>